<evidence type="ECO:0000256" key="5">
    <source>
        <dbReference type="ARBA" id="ARBA00022692"/>
    </source>
</evidence>
<dbReference type="EMBL" id="JAZGLY010000002">
    <property type="protein sequence ID" value="MEE6186652.1"/>
    <property type="molecule type" value="Genomic_DNA"/>
</dbReference>
<protein>
    <recommendedName>
        <fullName evidence="9">Multidrug-efflux transporter</fullName>
    </recommendedName>
</protein>
<feature type="transmembrane region" description="Helical" evidence="10">
    <location>
        <begin position="348"/>
        <end position="367"/>
    </location>
</feature>
<dbReference type="PIRSF" id="PIRSF006603">
    <property type="entry name" value="DinF"/>
    <property type="match status" value="1"/>
</dbReference>
<evidence type="ECO:0000256" key="4">
    <source>
        <dbReference type="ARBA" id="ARBA00022475"/>
    </source>
</evidence>
<feature type="transmembrane region" description="Helical" evidence="10">
    <location>
        <begin position="12"/>
        <end position="31"/>
    </location>
</feature>
<feature type="transmembrane region" description="Helical" evidence="10">
    <location>
        <begin position="416"/>
        <end position="437"/>
    </location>
</feature>
<keyword evidence="2" id="KW-0813">Transport</keyword>
<keyword evidence="7" id="KW-0406">Ion transport</keyword>
<gene>
    <name evidence="11" type="ORF">V2H41_05125</name>
</gene>
<dbReference type="Pfam" id="PF01554">
    <property type="entry name" value="MatE"/>
    <property type="match status" value="2"/>
</dbReference>
<keyword evidence="6 10" id="KW-1133">Transmembrane helix</keyword>
<keyword evidence="8 10" id="KW-0472">Membrane</keyword>
<feature type="transmembrane region" description="Helical" evidence="10">
    <location>
        <begin position="190"/>
        <end position="212"/>
    </location>
</feature>
<comment type="subcellular location">
    <subcellularLocation>
        <location evidence="1">Cell membrane</location>
        <topology evidence="1">Multi-pass membrane protein</topology>
    </subcellularLocation>
</comment>
<evidence type="ECO:0000256" key="3">
    <source>
        <dbReference type="ARBA" id="ARBA00022449"/>
    </source>
</evidence>
<dbReference type="PANTHER" id="PTHR43298:SF2">
    <property type="entry name" value="FMN_FAD EXPORTER YEEO-RELATED"/>
    <property type="match status" value="1"/>
</dbReference>
<feature type="transmembrane region" description="Helical" evidence="10">
    <location>
        <begin position="313"/>
        <end position="336"/>
    </location>
</feature>
<feature type="transmembrane region" description="Helical" evidence="10">
    <location>
        <begin position="128"/>
        <end position="146"/>
    </location>
</feature>
<dbReference type="Proteomes" id="UP001357452">
    <property type="component" value="Unassembled WGS sequence"/>
</dbReference>
<evidence type="ECO:0000256" key="10">
    <source>
        <dbReference type="SAM" id="Phobius"/>
    </source>
</evidence>
<dbReference type="NCBIfam" id="TIGR00797">
    <property type="entry name" value="matE"/>
    <property type="match status" value="1"/>
</dbReference>
<evidence type="ECO:0000256" key="6">
    <source>
        <dbReference type="ARBA" id="ARBA00022989"/>
    </source>
</evidence>
<feature type="transmembrane region" description="Helical" evidence="10">
    <location>
        <begin position="272"/>
        <end position="292"/>
    </location>
</feature>
<feature type="transmembrane region" description="Helical" evidence="10">
    <location>
        <begin position="87"/>
        <end position="108"/>
    </location>
</feature>
<organism evidence="11 12">
    <name type="scientific">Niabella digestorum</name>
    <dbReference type="NCBI Taxonomy" id="3117701"/>
    <lineage>
        <taxon>Bacteria</taxon>
        <taxon>Pseudomonadati</taxon>
        <taxon>Bacteroidota</taxon>
        <taxon>Chitinophagia</taxon>
        <taxon>Chitinophagales</taxon>
        <taxon>Chitinophagaceae</taxon>
        <taxon>Niabella</taxon>
    </lineage>
</organism>
<comment type="caution">
    <text evidence="11">The sequence shown here is derived from an EMBL/GenBank/DDBJ whole genome shotgun (WGS) entry which is preliminary data.</text>
</comment>
<feature type="transmembrane region" description="Helical" evidence="10">
    <location>
        <begin position="388"/>
        <end position="410"/>
    </location>
</feature>
<evidence type="ECO:0000256" key="9">
    <source>
        <dbReference type="ARBA" id="ARBA00031636"/>
    </source>
</evidence>
<dbReference type="InterPro" id="IPR048279">
    <property type="entry name" value="MdtK-like"/>
</dbReference>
<evidence type="ECO:0000256" key="7">
    <source>
        <dbReference type="ARBA" id="ARBA00023065"/>
    </source>
</evidence>
<evidence type="ECO:0000256" key="8">
    <source>
        <dbReference type="ARBA" id="ARBA00023136"/>
    </source>
</evidence>
<keyword evidence="5 10" id="KW-0812">Transmembrane</keyword>
<keyword evidence="12" id="KW-1185">Reference proteome</keyword>
<proteinExistence type="predicted"/>
<keyword evidence="4" id="KW-1003">Cell membrane</keyword>
<dbReference type="CDD" id="cd13131">
    <property type="entry name" value="MATE_NorM_like"/>
    <property type="match status" value="1"/>
</dbReference>
<dbReference type="InterPro" id="IPR050222">
    <property type="entry name" value="MATE_MdtK"/>
</dbReference>
<feature type="transmembrane region" description="Helical" evidence="10">
    <location>
        <begin position="241"/>
        <end position="266"/>
    </location>
</feature>
<dbReference type="RefSeq" id="WP_330974059.1">
    <property type="nucleotide sequence ID" value="NZ_JAZGLY010000002.1"/>
</dbReference>
<dbReference type="PANTHER" id="PTHR43298">
    <property type="entry name" value="MULTIDRUG RESISTANCE PROTEIN NORM-RELATED"/>
    <property type="match status" value="1"/>
</dbReference>
<feature type="transmembrane region" description="Helical" evidence="10">
    <location>
        <begin position="43"/>
        <end position="66"/>
    </location>
</feature>
<keyword evidence="3" id="KW-0050">Antiport</keyword>
<evidence type="ECO:0000313" key="11">
    <source>
        <dbReference type="EMBL" id="MEE6186652.1"/>
    </source>
</evidence>
<evidence type="ECO:0000256" key="1">
    <source>
        <dbReference type="ARBA" id="ARBA00004651"/>
    </source>
</evidence>
<evidence type="ECO:0000256" key="2">
    <source>
        <dbReference type="ARBA" id="ARBA00022448"/>
    </source>
</evidence>
<accession>A0ABU7RF71</accession>
<sequence length="443" mass="48818">MSPYKTEARNTLRLALPIIFGELAQMSLHLIDTAMIGYTGYKQLAAAALVLNVINIPFIFAIGITISVAQMVSLAHGKFDKPLVSHYFYNGFWLCAFCGVLISALLLFNRDILLHLKQDPEVVTLAMPFMTLMSISIVPMVLFMTLKQFTDGLQYTKTAMVLSIAAIPINVFLNWLLIYGNWGFPRMELIGAGYATLVTRTTIFIVLAIVILRHKIFRKYIAIARSQWYLKRSTLKQLLKIGIPSSLQIGMEAGAFAGSGIIVGTIGAAEQAAHQIALSCASFAFMVSVGLSQAGSIRVSHAYGTLNYKRITIIGKSTIAMACIYGSICCALFMLFRNQLPFLFNDEAHVTNIAATLLLLAAIFQIPDAVQATSAGLCRGIKDVNVPTIFIFIAYWILGIPLGYLMAFTFGWKEKGIWLGFISGLSFSAIFLTLRFLKKIRRG</sequence>
<name>A0ABU7RF71_9BACT</name>
<dbReference type="InterPro" id="IPR002528">
    <property type="entry name" value="MATE_fam"/>
</dbReference>
<reference evidence="11 12" key="1">
    <citation type="submission" date="2024-01" db="EMBL/GenBank/DDBJ databases">
        <title>Niabella digestum sp. nov., isolated from waste digestion system.</title>
        <authorList>
            <person name="Zhang L."/>
        </authorList>
    </citation>
    <scope>NUCLEOTIDE SEQUENCE [LARGE SCALE GENOMIC DNA]</scope>
    <source>
        <strain evidence="11 12">A18</strain>
    </source>
</reference>
<evidence type="ECO:0000313" key="12">
    <source>
        <dbReference type="Proteomes" id="UP001357452"/>
    </source>
</evidence>
<feature type="transmembrane region" description="Helical" evidence="10">
    <location>
        <begin position="158"/>
        <end position="178"/>
    </location>
</feature>